<dbReference type="Proteomes" id="UP001217476">
    <property type="component" value="Chromosome"/>
</dbReference>
<dbReference type="Gene3D" id="3.90.550.10">
    <property type="entry name" value="Spore Coat Polysaccharide Biosynthesis Protein SpsA, Chain A"/>
    <property type="match status" value="1"/>
</dbReference>
<dbReference type="SUPFAM" id="SSF53448">
    <property type="entry name" value="Nucleotide-diphospho-sugar transferases"/>
    <property type="match status" value="1"/>
</dbReference>
<dbReference type="InterPro" id="IPR001173">
    <property type="entry name" value="Glyco_trans_2-like"/>
</dbReference>
<keyword evidence="1" id="KW-0812">Transmembrane</keyword>
<dbReference type="EMBL" id="CP119312">
    <property type="protein sequence ID" value="WEK05813.1"/>
    <property type="molecule type" value="Genomic_DNA"/>
</dbReference>
<dbReference type="PANTHER" id="PTHR43685">
    <property type="entry name" value="GLYCOSYLTRANSFERASE"/>
    <property type="match status" value="1"/>
</dbReference>
<accession>A0AAJ6B2U6</accession>
<evidence type="ECO:0000259" key="2">
    <source>
        <dbReference type="Pfam" id="PF00535"/>
    </source>
</evidence>
<dbReference type="AlphaFoldDB" id="A0AAJ6B2U6"/>
<name>A0AAJ6B2U6_9HYPH</name>
<sequence>MARIDICICTFRRPFLAETLRSVANLATGGHEIRVIIADNDDTPSAKARVIALAGDFPFPIEYLHAPAANICIARNACLDAAKGDFIAFIDDDELVTEGWLLALLDKAEAGKATAVLGPVKALYAPEAPGWMVRGDFHSTLPVHVWGEIRTGYTCNVLIPWTAPFNALRFDLKLGKSGGEDTDFFYRLTDLGGTIDYAPDALVEEPVPPQRATMSWLVARRLRSGQTHGMLLTGPRLRSIPPVAAKIVYCCLMTGLTAFSPIKRRRNWLRATLHIGVAGGLLGQRQAEHYGQTSAS</sequence>
<protein>
    <submittedName>
        <fullName evidence="3">Glycosyltransferase family 2 protein</fullName>
    </submittedName>
</protein>
<dbReference type="CDD" id="cd00761">
    <property type="entry name" value="Glyco_tranf_GTA_type"/>
    <property type="match status" value="1"/>
</dbReference>
<keyword evidence="1" id="KW-1133">Transmembrane helix</keyword>
<reference evidence="3" key="1">
    <citation type="submission" date="2023-03" db="EMBL/GenBank/DDBJ databases">
        <title>Andean soil-derived lignocellulolytic bacterial consortium as a source of novel taxa and putative plastic-active enzymes.</title>
        <authorList>
            <person name="Diaz-Garcia L."/>
            <person name="Chuvochina M."/>
            <person name="Feuerriegel G."/>
            <person name="Bunk B."/>
            <person name="Sproer C."/>
            <person name="Streit W.R."/>
            <person name="Rodriguez L.M."/>
            <person name="Overmann J."/>
            <person name="Jimenez D.J."/>
        </authorList>
    </citation>
    <scope>NUCLEOTIDE SEQUENCE</scope>
    <source>
        <strain evidence="3">MAG 4196</strain>
    </source>
</reference>
<feature type="transmembrane region" description="Helical" evidence="1">
    <location>
        <begin position="243"/>
        <end position="262"/>
    </location>
</feature>
<dbReference type="InterPro" id="IPR050834">
    <property type="entry name" value="Glycosyltransf_2"/>
</dbReference>
<evidence type="ECO:0000256" key="1">
    <source>
        <dbReference type="SAM" id="Phobius"/>
    </source>
</evidence>
<gene>
    <name evidence="3" type="ORF">P0Y65_06030</name>
</gene>
<feature type="domain" description="Glycosyltransferase 2-like" evidence="2">
    <location>
        <begin position="6"/>
        <end position="135"/>
    </location>
</feature>
<dbReference type="InterPro" id="IPR029044">
    <property type="entry name" value="Nucleotide-diphossugar_trans"/>
</dbReference>
<evidence type="ECO:0000313" key="4">
    <source>
        <dbReference type="Proteomes" id="UP001217476"/>
    </source>
</evidence>
<keyword evidence="1" id="KW-0472">Membrane</keyword>
<proteinExistence type="predicted"/>
<dbReference type="PANTHER" id="PTHR43685:SF2">
    <property type="entry name" value="GLYCOSYLTRANSFERASE 2-LIKE DOMAIN-CONTAINING PROTEIN"/>
    <property type="match status" value="1"/>
</dbReference>
<dbReference type="Pfam" id="PF00535">
    <property type="entry name" value="Glycos_transf_2"/>
    <property type="match status" value="1"/>
</dbReference>
<organism evidence="3 4">
    <name type="scientific">Candidatus Devosia phytovorans</name>
    <dbReference type="NCBI Taxonomy" id="3121372"/>
    <lineage>
        <taxon>Bacteria</taxon>
        <taxon>Pseudomonadati</taxon>
        <taxon>Pseudomonadota</taxon>
        <taxon>Alphaproteobacteria</taxon>
        <taxon>Hyphomicrobiales</taxon>
        <taxon>Devosiaceae</taxon>
        <taxon>Devosia</taxon>
    </lineage>
</organism>
<evidence type="ECO:0000313" key="3">
    <source>
        <dbReference type="EMBL" id="WEK05813.1"/>
    </source>
</evidence>